<reference evidence="12" key="1">
    <citation type="submission" date="2022-09" db="EMBL/GenBank/DDBJ databases">
        <title>genome sequence of Deinococcus rubellus.</title>
        <authorList>
            <person name="Srinivasan S."/>
        </authorList>
    </citation>
    <scope>NUCLEOTIDE SEQUENCE</scope>
    <source>
        <strain evidence="12">Ant6</strain>
    </source>
</reference>
<comment type="similarity">
    <text evidence="1 9">Belongs to the peptidase M3 family.</text>
</comment>
<dbReference type="Pfam" id="PF19310">
    <property type="entry name" value="TOP_N"/>
    <property type="match status" value="1"/>
</dbReference>
<evidence type="ECO:0000256" key="3">
    <source>
        <dbReference type="ARBA" id="ARBA00022723"/>
    </source>
</evidence>
<evidence type="ECO:0000256" key="9">
    <source>
        <dbReference type="RuleBase" id="RU003435"/>
    </source>
</evidence>
<keyword evidence="13" id="KW-1185">Reference proteome</keyword>
<evidence type="ECO:0000259" key="11">
    <source>
        <dbReference type="Pfam" id="PF19310"/>
    </source>
</evidence>
<comment type="catalytic activity">
    <reaction evidence="7">
        <text>Hydrolysis of oligopeptides, with broad specificity. Gly or Ala commonly occur as P1 or P1' residues, but more distant residues are also important, as is shown by the fact that Z-Gly-Pro-Gly-|-Gly-Pro-Ala is cleaved, but not Z-(Gly)(5).</text>
        <dbReference type="EC" id="3.4.24.70"/>
    </reaction>
</comment>
<keyword evidence="2 9" id="KW-0645">Protease</keyword>
<dbReference type="Gene3D" id="3.40.390.10">
    <property type="entry name" value="Collagenase (Catalytic Domain)"/>
    <property type="match status" value="1"/>
</dbReference>
<dbReference type="CDD" id="cd06456">
    <property type="entry name" value="M3A_DCP"/>
    <property type="match status" value="1"/>
</dbReference>
<dbReference type="InterPro" id="IPR045666">
    <property type="entry name" value="OpdA_N"/>
</dbReference>
<sequence length="686" mass="76242">MTQTVSDPVTSGNPLLNLGFKIPFDQIKPEHAESAVDALIKKGRADLDVLAQAPERQFEGFLQELDILGQQLAAVQTVVGHLNAVVSSDAWRAANEAILPKVSTFFTELGLHPGLWAALKSFQKTEAAATLSPEWTRFLTLTVDEFRRGGADLDDAGKARLTEINVKLAELTNKFGKNVMDGIKAYELYVSTERLSGVPPRLIGATAADAEAHGHAGEHRLTLHGPVLGPVLTYADDRLLREELSRANNLVGIGEGCDNRELLPEILRLRRERAALLGFATFADLVTVDRMSGSAGAALSFERDLEARTRPFFERENQELLEFYRQQSGEAAPDLAPWDISYWAEKLRQERYDFDEEALRPYFPMAQVMAGLFEITHRVFGITVKEAQAPGWHPEVRYYDIQNEAGEHVASFYTDWFPRDSKRGGAWMNGLYTGGPREDGFAPHLGLMCGNLNPPSGETPSLLSVGEVETVFHEFGHLLHHALSRVLVQSLSGTRVAWDFVELPSQIMENWIWTPEGLALIARHYQTGETLPDDLYQKMLAARNFRAAATAMRQYSFGTVDLSLHAEYVETDGDVLAYARNVISRYSPVPPLPDNAFIAQFGHLFSSPVGYAGGYYSYKWAEVLDADAFSRFEDGGVFNRQTGREFVDRLLSRGGSVDAGQLYRDFMGRNPDPEALLRRSGLSAPR</sequence>
<evidence type="ECO:0000256" key="2">
    <source>
        <dbReference type="ARBA" id="ARBA00022670"/>
    </source>
</evidence>
<dbReference type="SUPFAM" id="SSF55486">
    <property type="entry name" value="Metalloproteases ('zincins'), catalytic domain"/>
    <property type="match status" value="1"/>
</dbReference>
<keyword evidence="6 9" id="KW-0482">Metalloprotease</keyword>
<feature type="domain" description="Peptidase M3A/M3B catalytic" evidence="10">
    <location>
        <begin position="231"/>
        <end position="681"/>
    </location>
</feature>
<evidence type="ECO:0000256" key="1">
    <source>
        <dbReference type="ARBA" id="ARBA00006040"/>
    </source>
</evidence>
<evidence type="ECO:0000313" key="13">
    <source>
        <dbReference type="Proteomes" id="UP001060261"/>
    </source>
</evidence>
<keyword evidence="4 9" id="KW-0378">Hydrolase</keyword>
<keyword evidence="5 9" id="KW-0862">Zinc</keyword>
<dbReference type="Proteomes" id="UP001060261">
    <property type="component" value="Chromosome"/>
</dbReference>
<dbReference type="Gene3D" id="1.10.1370.10">
    <property type="entry name" value="Neurolysin, domain 3"/>
    <property type="match status" value="1"/>
</dbReference>
<evidence type="ECO:0000256" key="5">
    <source>
        <dbReference type="ARBA" id="ARBA00022833"/>
    </source>
</evidence>
<organism evidence="12 13">
    <name type="scientific">Deinococcus rubellus</name>
    <dbReference type="NCBI Taxonomy" id="1889240"/>
    <lineage>
        <taxon>Bacteria</taxon>
        <taxon>Thermotogati</taxon>
        <taxon>Deinococcota</taxon>
        <taxon>Deinococci</taxon>
        <taxon>Deinococcales</taxon>
        <taxon>Deinococcaceae</taxon>
        <taxon>Deinococcus</taxon>
    </lineage>
</organism>
<dbReference type="InterPro" id="IPR045090">
    <property type="entry name" value="Pept_M3A_M3B"/>
</dbReference>
<gene>
    <name evidence="12" type="ORF">N0D28_10705</name>
</gene>
<dbReference type="EC" id="3.4.24.70" evidence="8"/>
<evidence type="ECO:0000259" key="10">
    <source>
        <dbReference type="Pfam" id="PF01432"/>
    </source>
</evidence>
<comment type="cofactor">
    <cofactor evidence="9">
        <name>Zn(2+)</name>
        <dbReference type="ChEBI" id="CHEBI:29105"/>
    </cofactor>
    <text evidence="9">Binds 1 zinc ion.</text>
</comment>
<protein>
    <recommendedName>
        <fullName evidence="8">oligopeptidase A</fullName>
        <ecNumber evidence="8">3.4.24.70</ecNumber>
    </recommendedName>
</protein>
<dbReference type="RefSeq" id="WP_260559509.1">
    <property type="nucleotide sequence ID" value="NZ_BAABEC010000186.1"/>
</dbReference>
<name>A0ABY5YHD5_9DEIO</name>
<evidence type="ECO:0000256" key="7">
    <source>
        <dbReference type="ARBA" id="ARBA00024603"/>
    </source>
</evidence>
<keyword evidence="3 9" id="KW-0479">Metal-binding</keyword>
<dbReference type="PANTHER" id="PTHR43660">
    <property type="entry name" value="DIPEPTIDYL CARBOXYPEPTIDASE"/>
    <property type="match status" value="1"/>
</dbReference>
<feature type="domain" description="Oligopeptidase A N-terminal" evidence="11">
    <location>
        <begin position="37"/>
        <end position="156"/>
    </location>
</feature>
<accession>A0ABY5YHD5</accession>
<evidence type="ECO:0000256" key="8">
    <source>
        <dbReference type="ARBA" id="ARBA00026100"/>
    </source>
</evidence>
<proteinExistence type="inferred from homology"/>
<evidence type="ECO:0000256" key="4">
    <source>
        <dbReference type="ARBA" id="ARBA00022801"/>
    </source>
</evidence>
<dbReference type="Gene3D" id="1.10.1370.40">
    <property type="match status" value="1"/>
</dbReference>
<dbReference type="Pfam" id="PF01432">
    <property type="entry name" value="Peptidase_M3"/>
    <property type="match status" value="1"/>
</dbReference>
<dbReference type="PANTHER" id="PTHR43660:SF1">
    <property type="entry name" value="DIPEPTIDYL CARBOXYPEPTIDASE"/>
    <property type="match status" value="1"/>
</dbReference>
<dbReference type="InterPro" id="IPR001567">
    <property type="entry name" value="Pept_M3A_M3B_dom"/>
</dbReference>
<dbReference type="InterPro" id="IPR024077">
    <property type="entry name" value="Neurolysin/TOP_dom2"/>
</dbReference>
<evidence type="ECO:0000313" key="12">
    <source>
        <dbReference type="EMBL" id="UWX63218.1"/>
    </source>
</evidence>
<evidence type="ECO:0000256" key="6">
    <source>
        <dbReference type="ARBA" id="ARBA00023049"/>
    </source>
</evidence>
<dbReference type="InterPro" id="IPR024079">
    <property type="entry name" value="MetalloPept_cat_dom_sf"/>
</dbReference>
<dbReference type="EMBL" id="CP104213">
    <property type="protein sequence ID" value="UWX63218.1"/>
    <property type="molecule type" value="Genomic_DNA"/>
</dbReference>
<dbReference type="InterPro" id="IPR034005">
    <property type="entry name" value="M3A_DCP"/>
</dbReference>